<reference evidence="3" key="1">
    <citation type="submission" date="2017-12" db="EMBL/GenBank/DDBJ databases">
        <title>FDA dAtabase for Regulatory Grade micrObial Sequences (FDA-ARGOS): Supporting development and validation of Infectious Disease Dx tests.</title>
        <authorList>
            <person name="Hoffmann M."/>
            <person name="Allard M."/>
            <person name="Evans P."/>
            <person name="Brown E."/>
            <person name="Tallon L.J."/>
            <person name="Sadzewicz L."/>
            <person name="Sengamalay N."/>
            <person name="Ott S."/>
            <person name="Godinez A."/>
            <person name="Nagaraj S."/>
            <person name="Vavikolanu K."/>
            <person name="Aluvathingal J."/>
            <person name="Nadendla S."/>
            <person name="Hobson J."/>
            <person name="Sichtig H."/>
        </authorList>
    </citation>
    <scope>NUCLEOTIDE SEQUENCE [LARGE SCALE GENOMIC DNA]</scope>
    <source>
        <strain evidence="3">LMG 3418</strain>
    </source>
</reference>
<dbReference type="InterPro" id="IPR029044">
    <property type="entry name" value="Nucleotide-diphossugar_trans"/>
</dbReference>
<dbReference type="Proteomes" id="UP000237665">
    <property type="component" value="Chromosome 1"/>
</dbReference>
<sequence length="272" mass="31852">MKYMVGVAISVYKSDCLQFFSESITSVLDQECIKSLLFIQVDGVVSDDILEYLKLLSQDRDNVIVEYHDSNKGLAFRLNRCIDLAIEHKVKYLARMDADDISLPNRFITQVDFLDKNLDVDVVGTDVIEISEQGVDVFYKKMEPNHDVIFKNIIRKCPFNHPSVMFRMSVFDNGSRYKDYLTNTQDYYLWVDLLSCGYKFSNINEPLLRFRVDSNFHSRRGFKKALNEFKSRLYAFNTLKVYSIKNVIYTMALFFLRLSPSFVKKAAYRLLR</sequence>
<accession>A0ABM6SBH7</accession>
<dbReference type="SUPFAM" id="SSF53448">
    <property type="entry name" value="Nucleotide-diphospho-sugar transferases"/>
    <property type="match status" value="1"/>
</dbReference>
<evidence type="ECO:0000313" key="2">
    <source>
        <dbReference type="EMBL" id="AVH27246.1"/>
    </source>
</evidence>
<name>A0ABM6SBH7_9VIBR</name>
<dbReference type="PANTHER" id="PTHR22916">
    <property type="entry name" value="GLYCOSYLTRANSFERASE"/>
    <property type="match status" value="1"/>
</dbReference>
<evidence type="ECO:0000313" key="3">
    <source>
        <dbReference type="Proteomes" id="UP000237665"/>
    </source>
</evidence>
<keyword evidence="3" id="KW-1185">Reference proteome</keyword>
<evidence type="ECO:0000259" key="1">
    <source>
        <dbReference type="Pfam" id="PF00535"/>
    </source>
</evidence>
<protein>
    <submittedName>
        <fullName evidence="2">Glycosyl transferase</fullName>
    </submittedName>
</protein>
<proteinExistence type="predicted"/>
<organism evidence="2 3">
    <name type="scientific">Vibrio diabolicus</name>
    <dbReference type="NCBI Taxonomy" id="50719"/>
    <lineage>
        <taxon>Bacteria</taxon>
        <taxon>Pseudomonadati</taxon>
        <taxon>Pseudomonadota</taxon>
        <taxon>Gammaproteobacteria</taxon>
        <taxon>Vibrionales</taxon>
        <taxon>Vibrionaceae</taxon>
        <taxon>Vibrio</taxon>
        <taxon>Vibrio diabolicus subgroup</taxon>
    </lineage>
</organism>
<dbReference type="GO" id="GO:0016740">
    <property type="term" value="F:transferase activity"/>
    <property type="evidence" value="ECO:0007669"/>
    <property type="project" value="UniProtKB-KW"/>
</dbReference>
<gene>
    <name evidence="2" type="ORF">AL468_08530</name>
</gene>
<keyword evidence="2" id="KW-0808">Transferase</keyword>
<dbReference type="InterPro" id="IPR001173">
    <property type="entry name" value="Glyco_trans_2-like"/>
</dbReference>
<dbReference type="EMBL" id="CP014134">
    <property type="protein sequence ID" value="AVH27246.1"/>
    <property type="molecule type" value="Genomic_DNA"/>
</dbReference>
<dbReference type="RefSeq" id="WP_104974560.1">
    <property type="nucleotide sequence ID" value="NZ_CP014134.1"/>
</dbReference>
<dbReference type="Pfam" id="PF00535">
    <property type="entry name" value="Glycos_transf_2"/>
    <property type="match status" value="1"/>
</dbReference>
<feature type="domain" description="Glycosyltransferase 2-like" evidence="1">
    <location>
        <begin position="8"/>
        <end position="163"/>
    </location>
</feature>
<dbReference type="PANTHER" id="PTHR22916:SF3">
    <property type="entry name" value="UDP-GLCNAC:BETAGAL BETA-1,3-N-ACETYLGLUCOSAMINYLTRANSFERASE-LIKE PROTEIN 1"/>
    <property type="match status" value="1"/>
</dbReference>
<dbReference type="Gene3D" id="3.90.550.10">
    <property type="entry name" value="Spore Coat Polysaccharide Biosynthesis Protein SpsA, Chain A"/>
    <property type="match status" value="1"/>
</dbReference>